<comment type="similarity">
    <text evidence="1">Belongs to the peptidase M14 family.</text>
</comment>
<dbReference type="InterPro" id="IPR000834">
    <property type="entry name" value="Peptidase_M14"/>
</dbReference>
<sequence length="493" mass="55554">MSRLSVFVKKGWLSGIIFVLLACQERPHHDPLDIHVLAEAYETYKEEGFSQRRFGHDILQPLIEKRAADFTVEELGRSVLNAPIHSLETGEGKTKVMLWSQMHGNESTATMALFDLFNFFEGPDEDGFEDIRATVLENLRIKFIPMVNPDGAETFQRRNALDIDLNRDAVSLVSPEAQILKAARDTFDPAFGFNLHDQNIYYNTKGSPNPATISVLAPAYNEATEINEVRLNAMKVIAGMDRLLQQEIPGHVGKYDDAFEPRAFGDNFQKWGTSTILIESGGYPGDPEKQYIRKLNFMAILNALYEIATEGHQKYTEQAYFSIPDNDSKMMDMIIRNAKVNKNGYTYTADIGIRRRETNHGDRDYRISGVIEDLGDLSVFYGYEEITGDDLEIVMGKSYGETLNWDEISDGKSLELLQQGHLAIKIKGAAKGKIHGYPIRVFTEDKALPSEIGLGGPADFFLSEKGKLRYAIVNGYLVDLQNPSDKIYKHLIE</sequence>
<evidence type="ECO:0000259" key="2">
    <source>
        <dbReference type="PROSITE" id="PS52035"/>
    </source>
</evidence>
<dbReference type="CDD" id="cd06239">
    <property type="entry name" value="M14-like"/>
    <property type="match status" value="1"/>
</dbReference>
<name>A0ABV9SV35_9BACT</name>
<reference evidence="4" key="1">
    <citation type="journal article" date="2019" name="Int. J. Syst. Evol. Microbiol.">
        <title>The Global Catalogue of Microorganisms (GCM) 10K type strain sequencing project: providing services to taxonomists for standard genome sequencing and annotation.</title>
        <authorList>
            <consortium name="The Broad Institute Genomics Platform"/>
            <consortium name="The Broad Institute Genome Sequencing Center for Infectious Disease"/>
            <person name="Wu L."/>
            <person name="Ma J."/>
        </authorList>
    </citation>
    <scope>NUCLEOTIDE SEQUENCE [LARGE SCALE GENOMIC DNA]</scope>
    <source>
        <strain evidence="4">CGMCC 4.7466</strain>
    </source>
</reference>
<feature type="active site" description="Proton donor/acceptor" evidence="1">
    <location>
        <position position="260"/>
    </location>
</feature>
<dbReference type="RefSeq" id="WP_377060516.1">
    <property type="nucleotide sequence ID" value="NZ_JBHSJJ010000001.1"/>
</dbReference>
<keyword evidence="4" id="KW-1185">Reference proteome</keyword>
<feature type="domain" description="Peptidase M14" evidence="2">
    <location>
        <begin position="40"/>
        <end position="307"/>
    </location>
</feature>
<dbReference type="PROSITE" id="PS52035">
    <property type="entry name" value="PEPTIDASE_M14"/>
    <property type="match status" value="1"/>
</dbReference>
<dbReference type="Proteomes" id="UP001595818">
    <property type="component" value="Unassembled WGS sequence"/>
</dbReference>
<evidence type="ECO:0000313" key="4">
    <source>
        <dbReference type="Proteomes" id="UP001595818"/>
    </source>
</evidence>
<comment type="caution">
    <text evidence="3">The sequence shown here is derived from an EMBL/GenBank/DDBJ whole genome shotgun (WGS) entry which is preliminary data.</text>
</comment>
<evidence type="ECO:0000256" key="1">
    <source>
        <dbReference type="PROSITE-ProRule" id="PRU01379"/>
    </source>
</evidence>
<organism evidence="3 4">
    <name type="scientific">Negadavirga shengliensis</name>
    <dbReference type="NCBI Taxonomy" id="1389218"/>
    <lineage>
        <taxon>Bacteria</taxon>
        <taxon>Pseudomonadati</taxon>
        <taxon>Bacteroidota</taxon>
        <taxon>Cytophagia</taxon>
        <taxon>Cytophagales</taxon>
        <taxon>Cyclobacteriaceae</taxon>
        <taxon>Negadavirga</taxon>
    </lineage>
</organism>
<evidence type="ECO:0000313" key="3">
    <source>
        <dbReference type="EMBL" id="MFC4870191.1"/>
    </source>
</evidence>
<accession>A0ABV9SV35</accession>
<dbReference type="EMBL" id="JBHSJJ010000001">
    <property type="protein sequence ID" value="MFC4870191.1"/>
    <property type="molecule type" value="Genomic_DNA"/>
</dbReference>
<keyword evidence="3" id="KW-0121">Carboxypeptidase</keyword>
<dbReference type="GO" id="GO:0004180">
    <property type="term" value="F:carboxypeptidase activity"/>
    <property type="evidence" value="ECO:0007669"/>
    <property type="project" value="UniProtKB-KW"/>
</dbReference>
<proteinExistence type="inferred from homology"/>
<dbReference type="Gene3D" id="3.40.630.10">
    <property type="entry name" value="Zn peptidases"/>
    <property type="match status" value="1"/>
</dbReference>
<protein>
    <submittedName>
        <fullName evidence="3">M14 metallopeptidase family protein</fullName>
        <ecNumber evidence="3">3.4.17.-</ecNumber>
    </submittedName>
</protein>
<keyword evidence="3" id="KW-0378">Hydrolase</keyword>
<dbReference type="PROSITE" id="PS51257">
    <property type="entry name" value="PROKAR_LIPOPROTEIN"/>
    <property type="match status" value="1"/>
</dbReference>
<keyword evidence="3" id="KW-0645">Protease</keyword>
<dbReference type="EC" id="3.4.17.-" evidence="3"/>
<dbReference type="SUPFAM" id="SSF53187">
    <property type="entry name" value="Zn-dependent exopeptidases"/>
    <property type="match status" value="1"/>
</dbReference>
<dbReference type="Pfam" id="PF00246">
    <property type="entry name" value="Peptidase_M14"/>
    <property type="match status" value="1"/>
</dbReference>
<gene>
    <name evidence="3" type="ORF">ACFPFU_00720</name>
</gene>